<accession>D6X968</accession>
<protein>
    <submittedName>
        <fullName evidence="1">Uncharacterized protein</fullName>
    </submittedName>
</protein>
<proteinExistence type="predicted"/>
<dbReference type="Proteomes" id="UP000002805">
    <property type="component" value="Chromosome"/>
</dbReference>
<name>D6X968_STRE2</name>
<reference evidence="2" key="2">
    <citation type="submission" date="2009-10" db="EMBL/GenBank/DDBJ databases">
        <title>The genome sequence of Streptomyces pristinaespiralis strain ATCC 25486.</title>
        <authorList>
            <consortium name="The Broad Institute Genome Sequencing Platform"/>
            <consortium name="Broad Institute Microbial Sequencing Center"/>
            <person name="Fischbach M."/>
            <person name="Godfrey P."/>
            <person name="Ward D."/>
            <person name="Young S."/>
            <person name="Zeng Q."/>
            <person name="Koehrsen M."/>
            <person name="Alvarado L."/>
            <person name="Berlin A.M."/>
            <person name="Bochicchio J."/>
            <person name="Borenstein D."/>
            <person name="Chapman S.B."/>
            <person name="Chen Z."/>
            <person name="Engels R."/>
            <person name="Freedman E."/>
            <person name="Gellesch M."/>
            <person name="Goldberg J."/>
            <person name="Griggs A."/>
            <person name="Gujja S."/>
            <person name="Heilman E.R."/>
            <person name="Heiman D.I."/>
            <person name="Hepburn T.A."/>
            <person name="Howarth C."/>
            <person name="Jen D."/>
            <person name="Larson L."/>
            <person name="Lewis B."/>
            <person name="Mehta T."/>
            <person name="Park D."/>
            <person name="Pearson M."/>
            <person name="Richards J."/>
            <person name="Roberts A."/>
            <person name="Saif S."/>
            <person name="Shea T.D."/>
            <person name="Shenoy N."/>
            <person name="Sisk P."/>
            <person name="Stolte C."/>
            <person name="Sykes S.N."/>
            <person name="Thomson T."/>
            <person name="Walk T."/>
            <person name="White J."/>
            <person name="Yandava C."/>
            <person name="Straight P."/>
            <person name="Clardy J."/>
            <person name="Hung D."/>
            <person name="Kolter R."/>
            <person name="Mekalanos J."/>
            <person name="Walker S."/>
            <person name="Walsh C.T."/>
            <person name="Wieland-Brown L.C."/>
            <person name="Haas B."/>
            <person name="Nusbaum C."/>
            <person name="Birren B."/>
        </authorList>
    </citation>
    <scope>NUCLEOTIDE SEQUENCE [LARGE SCALE GENOMIC DNA]</scope>
    <source>
        <strain evidence="2">ATCC 25486 / DSM 40338 / CBS 914.69 / JCM 4507 / NBRC 13074 / NRRL 2958 / 5647</strain>
    </source>
</reference>
<reference evidence="2" key="1">
    <citation type="submission" date="2008-02" db="EMBL/GenBank/DDBJ databases">
        <authorList>
            <consortium name="The Broad Institute Genome Sequencing Platform"/>
            <person name="Fischbach M."/>
            <person name="Ward D."/>
            <person name="Young S."/>
            <person name="Jaffe D."/>
            <person name="Gnerre S."/>
            <person name="Berlin A."/>
            <person name="Heiman D."/>
            <person name="Hepburn T."/>
            <person name="Sykes S."/>
            <person name="Alvarado L."/>
            <person name="Kodira C.D."/>
            <person name="Straight P."/>
            <person name="Clardy J."/>
            <person name="Hung D."/>
            <person name="Kolter R."/>
            <person name="Mekalanos J."/>
            <person name="Walker S."/>
            <person name="Walsh C.T."/>
            <person name="Lander E."/>
            <person name="Galagan J."/>
            <person name="Nusbaum C."/>
            <person name="Birren B."/>
        </authorList>
    </citation>
    <scope>NUCLEOTIDE SEQUENCE [LARGE SCALE GENOMIC DNA]</scope>
    <source>
        <strain evidence="2">ATCC 25486 / DSM 40338 / CBS 914.69 / JCM 4507 / NBRC 13074 / NRRL 2958 / 5647</strain>
    </source>
</reference>
<evidence type="ECO:0000313" key="2">
    <source>
        <dbReference type="Proteomes" id="UP000002805"/>
    </source>
</evidence>
<dbReference type="EMBL" id="CM000950">
    <property type="protein sequence ID" value="EFH30774.1"/>
    <property type="molecule type" value="Genomic_DNA"/>
</dbReference>
<organism evidence="1 2">
    <name type="scientific">Streptomyces pristinaespiralis (strain ATCC 25486 / DSM 40338 / CBS 914.69 / JCM 4507 / KCC S-0507 / NBRC 13074 / NRRL 2958 / 5647)</name>
    <dbReference type="NCBI Taxonomy" id="457429"/>
    <lineage>
        <taxon>Bacteria</taxon>
        <taxon>Bacillati</taxon>
        <taxon>Actinomycetota</taxon>
        <taxon>Actinomycetes</taxon>
        <taxon>Kitasatosporales</taxon>
        <taxon>Streptomycetaceae</taxon>
        <taxon>Streptomyces</taxon>
    </lineage>
</organism>
<sequence length="63" mass="6773">MAVGPGDGILLEIRRAPGQTVQMTARCHHRPQQIVTITGSDQPADHGLVQEVVRLLTPGPVRP</sequence>
<evidence type="ECO:0000313" key="1">
    <source>
        <dbReference type="EMBL" id="EFH30774.1"/>
    </source>
</evidence>
<gene>
    <name evidence="1" type="ORF">SSDG_05991</name>
</gene>
<dbReference type="AlphaFoldDB" id="D6X968"/>
<dbReference type="HOGENOM" id="CLU_2884114_0_0_11"/>
<keyword evidence="2" id="KW-1185">Reference proteome</keyword>